<evidence type="ECO:0000259" key="13">
    <source>
        <dbReference type="PROSITE" id="PS51192"/>
    </source>
</evidence>
<dbReference type="Gene3D" id="3.40.50.300">
    <property type="entry name" value="P-loop containing nucleotide triphosphate hydrolases"/>
    <property type="match status" value="2"/>
</dbReference>
<feature type="domain" description="Helicase ATP-binding" evidence="13">
    <location>
        <begin position="23"/>
        <end position="195"/>
    </location>
</feature>
<dbReference type="Pfam" id="PF00271">
    <property type="entry name" value="Helicase_C"/>
    <property type="match status" value="1"/>
</dbReference>
<evidence type="ECO:0000256" key="4">
    <source>
        <dbReference type="ARBA" id="ARBA00022801"/>
    </source>
</evidence>
<dbReference type="InterPro" id="IPR001650">
    <property type="entry name" value="Helicase_C-like"/>
</dbReference>
<evidence type="ECO:0000256" key="12">
    <source>
        <dbReference type="ARBA" id="ARBA00044550"/>
    </source>
</evidence>
<protein>
    <recommendedName>
        <fullName evidence="11">ATP-dependent DNA helicase RecQ</fullName>
        <ecNumber evidence="10">5.6.2.4</ecNumber>
    </recommendedName>
    <alternativeName>
        <fullName evidence="12">DNA 3'-5' helicase RecQ</fullName>
    </alternativeName>
</protein>
<dbReference type="EC" id="5.6.2.4" evidence="10"/>
<dbReference type="PROSITE" id="PS51194">
    <property type="entry name" value="HELICASE_CTER"/>
    <property type="match status" value="1"/>
</dbReference>
<dbReference type="InterPro" id="IPR004589">
    <property type="entry name" value="DNA_helicase_ATP-dep_RecQ"/>
</dbReference>
<reference evidence="16" key="1">
    <citation type="journal article" date="2019" name="Int. J. Syst. Evol. Microbiol.">
        <title>The Global Catalogue of Microorganisms (GCM) 10K type strain sequencing project: providing services to taxonomists for standard genome sequencing and annotation.</title>
        <authorList>
            <consortium name="The Broad Institute Genomics Platform"/>
            <consortium name="The Broad Institute Genome Sequencing Center for Infectious Disease"/>
            <person name="Wu L."/>
            <person name="Ma J."/>
        </authorList>
    </citation>
    <scope>NUCLEOTIDE SEQUENCE [LARGE SCALE GENOMIC DNA]</scope>
    <source>
        <strain evidence="16">JCM 18459</strain>
    </source>
</reference>
<evidence type="ECO:0000256" key="7">
    <source>
        <dbReference type="ARBA" id="ARBA00023125"/>
    </source>
</evidence>
<evidence type="ECO:0000256" key="5">
    <source>
        <dbReference type="ARBA" id="ARBA00022806"/>
    </source>
</evidence>
<evidence type="ECO:0000256" key="1">
    <source>
        <dbReference type="ARBA" id="ARBA00005446"/>
    </source>
</evidence>
<dbReference type="NCBIfam" id="TIGR00614">
    <property type="entry name" value="recQ_fam"/>
    <property type="match status" value="1"/>
</dbReference>
<dbReference type="InterPro" id="IPR032284">
    <property type="entry name" value="RecQ_Zn-bd"/>
</dbReference>
<dbReference type="InterPro" id="IPR036388">
    <property type="entry name" value="WH-like_DNA-bd_sf"/>
</dbReference>
<dbReference type="InterPro" id="IPR014001">
    <property type="entry name" value="Helicase_ATP-bd"/>
</dbReference>
<keyword evidence="5 15" id="KW-0347">Helicase</keyword>
<keyword evidence="6" id="KW-0067">ATP-binding</keyword>
<keyword evidence="16" id="KW-1185">Reference proteome</keyword>
<proteinExistence type="inferred from homology"/>
<dbReference type="EMBL" id="BAABKG010000001">
    <property type="protein sequence ID" value="GAA5143635.1"/>
    <property type="molecule type" value="Genomic_DNA"/>
</dbReference>
<name>A0ABP9PAU0_9ACTN</name>
<dbReference type="GO" id="GO:0004386">
    <property type="term" value="F:helicase activity"/>
    <property type="evidence" value="ECO:0007669"/>
    <property type="project" value="UniProtKB-KW"/>
</dbReference>
<evidence type="ECO:0000256" key="9">
    <source>
        <dbReference type="ARBA" id="ARBA00034617"/>
    </source>
</evidence>
<dbReference type="PROSITE" id="PS51192">
    <property type="entry name" value="HELICASE_ATP_BIND_1"/>
    <property type="match status" value="1"/>
</dbReference>
<dbReference type="Pfam" id="PF16124">
    <property type="entry name" value="RecQ_Zn_bind"/>
    <property type="match status" value="1"/>
</dbReference>
<feature type="domain" description="Helicase C-terminal" evidence="14">
    <location>
        <begin position="219"/>
        <end position="370"/>
    </location>
</feature>
<keyword evidence="8" id="KW-0413">Isomerase</keyword>
<dbReference type="SMART" id="SM00490">
    <property type="entry name" value="HELICc"/>
    <property type="match status" value="1"/>
</dbReference>
<dbReference type="PANTHER" id="PTHR13710">
    <property type="entry name" value="DNA HELICASE RECQ FAMILY MEMBER"/>
    <property type="match status" value="1"/>
</dbReference>
<dbReference type="Proteomes" id="UP001500221">
    <property type="component" value="Unassembled WGS sequence"/>
</dbReference>
<sequence>MDVDAVAREFGVARLHPWQREALTAVGEGRDTVVLAPTGSGKSLVYQLAGRLVEGWTLVVSPLLALQADQLAHLDGVDGVRAARLSSLEGRRRRAEVLDAASRCELDYVFLSPEQLADPEVAERLALCPPALVAVDEAHCVSEWGHDFRPDYLRLGHLLSRLDDGRRAARVALTATAAPPVLESVADRLTLRDPLVVRADLARPNLELGVDHASDERRQHEKVVELVCGRLAEGETGIVYVRTRQDAEHLAEVLSEHCAESAAYHGGLARRRRDEVHEAFTAGRLGALVATSAFGMGVDRPDVRFVVHAAAPASVDTYFQEAGRAGRDGEPAMVRLVHRPEDLALGRFFASGVPRRRNVDAVLAAVQRTGSRDPREVADVAGLGRAAVTRVLNLLELAGRPEAKALLEVAEGRQRLERSRVDMMREYAETARCRSAFLLGYFGEPGEDCGRCDNCRSGSAVEAAAGADDELVQQRVEHEEFGPGVVVEAGDERLTVLFDDAGYRRLDRAVLERNDLLQQTG</sequence>
<evidence type="ECO:0000256" key="6">
    <source>
        <dbReference type="ARBA" id="ARBA00022840"/>
    </source>
</evidence>
<keyword evidence="7" id="KW-0238">DNA-binding</keyword>
<evidence type="ECO:0000256" key="2">
    <source>
        <dbReference type="ARBA" id="ARBA00022723"/>
    </source>
</evidence>
<evidence type="ECO:0000313" key="16">
    <source>
        <dbReference type="Proteomes" id="UP001500221"/>
    </source>
</evidence>
<organism evidence="15 16">
    <name type="scientific">Nocardioides marinquilinus</name>
    <dbReference type="NCBI Taxonomy" id="1210400"/>
    <lineage>
        <taxon>Bacteria</taxon>
        <taxon>Bacillati</taxon>
        <taxon>Actinomycetota</taxon>
        <taxon>Actinomycetes</taxon>
        <taxon>Propionibacteriales</taxon>
        <taxon>Nocardioidaceae</taxon>
        <taxon>Nocardioides</taxon>
    </lineage>
</organism>
<evidence type="ECO:0000259" key="14">
    <source>
        <dbReference type="PROSITE" id="PS51194"/>
    </source>
</evidence>
<dbReference type="Gene3D" id="1.10.10.10">
    <property type="entry name" value="Winged helix-like DNA-binding domain superfamily/Winged helix DNA-binding domain"/>
    <property type="match status" value="1"/>
</dbReference>
<dbReference type="RefSeq" id="WP_345455050.1">
    <property type="nucleotide sequence ID" value="NZ_BAABKG010000001.1"/>
</dbReference>
<comment type="caution">
    <text evidence="15">The sequence shown here is derived from an EMBL/GenBank/DDBJ whole genome shotgun (WGS) entry which is preliminary data.</text>
</comment>
<comment type="catalytic activity">
    <reaction evidence="9">
        <text>Couples ATP hydrolysis with the unwinding of duplex DNA by translocating in the 3'-5' direction.</text>
        <dbReference type="EC" id="5.6.2.4"/>
    </reaction>
</comment>
<dbReference type="InterPro" id="IPR011545">
    <property type="entry name" value="DEAD/DEAH_box_helicase_dom"/>
</dbReference>
<keyword evidence="3" id="KW-0547">Nucleotide-binding</keyword>
<keyword evidence="2" id="KW-0479">Metal-binding</keyword>
<evidence type="ECO:0000256" key="10">
    <source>
        <dbReference type="ARBA" id="ARBA00034808"/>
    </source>
</evidence>
<dbReference type="PANTHER" id="PTHR13710:SF105">
    <property type="entry name" value="ATP-DEPENDENT DNA HELICASE Q1"/>
    <property type="match status" value="1"/>
</dbReference>
<dbReference type="SMART" id="SM00487">
    <property type="entry name" value="DEXDc"/>
    <property type="match status" value="1"/>
</dbReference>
<evidence type="ECO:0000256" key="3">
    <source>
        <dbReference type="ARBA" id="ARBA00022741"/>
    </source>
</evidence>
<dbReference type="InterPro" id="IPR027417">
    <property type="entry name" value="P-loop_NTPase"/>
</dbReference>
<evidence type="ECO:0000313" key="15">
    <source>
        <dbReference type="EMBL" id="GAA5143635.1"/>
    </source>
</evidence>
<evidence type="ECO:0000256" key="11">
    <source>
        <dbReference type="ARBA" id="ARBA00044535"/>
    </source>
</evidence>
<dbReference type="CDD" id="cd17920">
    <property type="entry name" value="DEXHc_RecQ"/>
    <property type="match status" value="1"/>
</dbReference>
<keyword evidence="4" id="KW-0378">Hydrolase</keyword>
<gene>
    <name evidence="15" type="ORF">GCM10023340_09480</name>
</gene>
<dbReference type="Pfam" id="PF00270">
    <property type="entry name" value="DEAD"/>
    <property type="match status" value="1"/>
</dbReference>
<comment type="similarity">
    <text evidence="1">Belongs to the helicase family. RecQ subfamily.</text>
</comment>
<accession>A0ABP9PAU0</accession>
<dbReference type="SUPFAM" id="SSF52540">
    <property type="entry name" value="P-loop containing nucleoside triphosphate hydrolases"/>
    <property type="match status" value="1"/>
</dbReference>
<evidence type="ECO:0000256" key="8">
    <source>
        <dbReference type="ARBA" id="ARBA00023235"/>
    </source>
</evidence>